<dbReference type="SUPFAM" id="SSF75304">
    <property type="entry name" value="Amidase signature (AS) enzymes"/>
    <property type="match status" value="1"/>
</dbReference>
<protein>
    <submittedName>
        <fullName evidence="3">Amidase</fullName>
    </submittedName>
</protein>
<keyword evidence="4" id="KW-1185">Reference proteome</keyword>
<organism evidence="3 4">
    <name type="scientific">Halalkalibacillus sediminis</name>
    <dbReference type="NCBI Taxonomy" id="2018042"/>
    <lineage>
        <taxon>Bacteria</taxon>
        <taxon>Bacillati</taxon>
        <taxon>Bacillota</taxon>
        <taxon>Bacilli</taxon>
        <taxon>Bacillales</taxon>
        <taxon>Bacillaceae</taxon>
        <taxon>Halalkalibacillus</taxon>
    </lineage>
</organism>
<dbReference type="PANTHER" id="PTHR11895:SF7">
    <property type="entry name" value="GLUTAMYL-TRNA(GLN) AMIDOTRANSFERASE SUBUNIT A, MITOCHONDRIAL"/>
    <property type="match status" value="1"/>
</dbReference>
<evidence type="ECO:0000313" key="4">
    <source>
        <dbReference type="Proteomes" id="UP000243524"/>
    </source>
</evidence>
<dbReference type="InterPro" id="IPR023631">
    <property type="entry name" value="Amidase_dom"/>
</dbReference>
<dbReference type="InterPro" id="IPR036928">
    <property type="entry name" value="AS_sf"/>
</dbReference>
<dbReference type="Gene3D" id="3.90.1300.10">
    <property type="entry name" value="Amidase signature (AS) domain"/>
    <property type="match status" value="1"/>
</dbReference>
<comment type="similarity">
    <text evidence="1">Belongs to the amidase family.</text>
</comment>
<evidence type="ECO:0000256" key="1">
    <source>
        <dbReference type="ARBA" id="ARBA00009199"/>
    </source>
</evidence>
<comment type="caution">
    <text evidence="3">The sequence shown here is derived from an EMBL/GenBank/DDBJ whole genome shotgun (WGS) entry which is preliminary data.</text>
</comment>
<name>A0A2I0QVS6_9BACI</name>
<dbReference type="PANTHER" id="PTHR11895">
    <property type="entry name" value="TRANSAMIDASE"/>
    <property type="match status" value="1"/>
</dbReference>
<dbReference type="AlphaFoldDB" id="A0A2I0QVS6"/>
<sequence>MSNLQALQHIDATRQKELIDRREISSLELTRYYIEQIEKKNQNLNAVVYEMFDEALHQVKEGKIFDGPFSGMPFLIKDLNSIKGHPATSGSEMLQNFTPTQDDEIVRRFREAGLVFLGKTNTTEFGFLPTTEPTLFGPTRNPWNTTLSAGGSSGGAAAAVASGMIPFAHASDGGGSIRIPASACGLFGFKPSRGVLPYSMYMNHLSVNHAVTRSVRDSAGLLDVLKGGTSYELYPTLDQSSSFSSSLEKPTQKLRIAYSSDFGGQVEIDQDTRQALNQTVQLLRGLGHEVVEMDPPIDFSNFTKHFMNIWLAAGSVIIDHLGKASGEEPSEKNLEPLSFNVLKEGEKLTAFTYEESRVLIQLEVQKYLSMFREFDVLLSPVMNTTPKTLGSFQSDDIHSMHTTMMEYCSFTQIANVSGQPSMSVPLHWTDEGLPVGMQFTGQIGDDADLFKLASQLENAQPWFHQYKAL</sequence>
<dbReference type="Pfam" id="PF01425">
    <property type="entry name" value="Amidase"/>
    <property type="match status" value="1"/>
</dbReference>
<gene>
    <name evidence="3" type="ORF">CEY16_01180</name>
</gene>
<dbReference type="EMBL" id="PJNH01000001">
    <property type="protein sequence ID" value="PKR78399.1"/>
    <property type="molecule type" value="Genomic_DNA"/>
</dbReference>
<feature type="domain" description="Amidase" evidence="2">
    <location>
        <begin position="28"/>
        <end position="449"/>
    </location>
</feature>
<dbReference type="Proteomes" id="UP000243524">
    <property type="component" value="Unassembled WGS sequence"/>
</dbReference>
<proteinExistence type="inferred from homology"/>
<dbReference type="RefSeq" id="WP_101330143.1">
    <property type="nucleotide sequence ID" value="NZ_PJNH01000001.1"/>
</dbReference>
<dbReference type="InterPro" id="IPR020556">
    <property type="entry name" value="Amidase_CS"/>
</dbReference>
<dbReference type="InterPro" id="IPR000120">
    <property type="entry name" value="Amidase"/>
</dbReference>
<evidence type="ECO:0000313" key="3">
    <source>
        <dbReference type="EMBL" id="PKR78399.1"/>
    </source>
</evidence>
<dbReference type="GO" id="GO:0003824">
    <property type="term" value="F:catalytic activity"/>
    <property type="evidence" value="ECO:0007669"/>
    <property type="project" value="InterPro"/>
</dbReference>
<accession>A0A2I0QVS6</accession>
<dbReference type="OrthoDB" id="9811471at2"/>
<evidence type="ECO:0000259" key="2">
    <source>
        <dbReference type="Pfam" id="PF01425"/>
    </source>
</evidence>
<reference evidence="3 4" key="1">
    <citation type="submission" date="2017-06" db="EMBL/GenBank/DDBJ databases">
        <title>the draft geome sequence of Illustriluteabacillus marina B3227.</title>
        <authorList>
            <person name="He R.-H."/>
            <person name="Du Z.-J."/>
        </authorList>
    </citation>
    <scope>NUCLEOTIDE SEQUENCE [LARGE SCALE GENOMIC DNA]</scope>
    <source>
        <strain evidence="3 4">B3227</strain>
    </source>
</reference>
<dbReference type="PROSITE" id="PS00571">
    <property type="entry name" value="AMIDASES"/>
    <property type="match status" value="1"/>
</dbReference>